<evidence type="ECO:0000313" key="3">
    <source>
        <dbReference type="Proteomes" id="UP000626697"/>
    </source>
</evidence>
<name>A0ABR6CN63_9BACI</name>
<protein>
    <submittedName>
        <fullName evidence="2">D-psicose/D-tagatose/L-ribulose 3-epimerase</fullName>
        <ecNumber evidence="2">5.1.3.30</ecNumber>
        <ecNumber evidence="2">5.1.3.31</ecNumber>
    </submittedName>
</protein>
<feature type="domain" description="Xylose isomerase-like TIM barrel" evidence="1">
    <location>
        <begin position="23"/>
        <end position="259"/>
    </location>
</feature>
<dbReference type="EMBL" id="JACJHX010000004">
    <property type="protein sequence ID" value="MBA9026482.1"/>
    <property type="molecule type" value="Genomic_DNA"/>
</dbReference>
<gene>
    <name evidence="2" type="ORF">HNP81_001767</name>
</gene>
<evidence type="ECO:0000313" key="2">
    <source>
        <dbReference type="EMBL" id="MBA9026482.1"/>
    </source>
</evidence>
<dbReference type="Pfam" id="PF01261">
    <property type="entry name" value="AP_endonuc_2"/>
    <property type="match status" value="1"/>
</dbReference>
<keyword evidence="2" id="KW-0413">Isomerase</keyword>
<dbReference type="InterPro" id="IPR013022">
    <property type="entry name" value="Xyl_isomerase-like_TIM-brl"/>
</dbReference>
<evidence type="ECO:0000259" key="1">
    <source>
        <dbReference type="Pfam" id="PF01261"/>
    </source>
</evidence>
<dbReference type="RefSeq" id="WP_182502318.1">
    <property type="nucleotide sequence ID" value="NZ_JACJHX010000004.1"/>
</dbReference>
<dbReference type="InterPro" id="IPR036237">
    <property type="entry name" value="Xyl_isomerase-like_sf"/>
</dbReference>
<keyword evidence="3" id="KW-1185">Reference proteome</keyword>
<dbReference type="PANTHER" id="PTHR12110:SF41">
    <property type="entry name" value="INOSOSE DEHYDRATASE"/>
    <property type="match status" value="1"/>
</dbReference>
<organism evidence="2 3">
    <name type="scientific">Peribacillus huizhouensis</name>
    <dbReference type="NCBI Taxonomy" id="1501239"/>
    <lineage>
        <taxon>Bacteria</taxon>
        <taxon>Bacillati</taxon>
        <taxon>Bacillota</taxon>
        <taxon>Bacilli</taxon>
        <taxon>Bacillales</taxon>
        <taxon>Bacillaceae</taxon>
        <taxon>Peribacillus</taxon>
    </lineage>
</organism>
<dbReference type="SUPFAM" id="SSF51658">
    <property type="entry name" value="Xylose isomerase-like"/>
    <property type="match status" value="1"/>
</dbReference>
<comment type="caution">
    <text evidence="2">The sequence shown here is derived from an EMBL/GenBank/DDBJ whole genome shotgun (WGS) entry which is preliminary data.</text>
</comment>
<dbReference type="PANTHER" id="PTHR12110">
    <property type="entry name" value="HYDROXYPYRUVATE ISOMERASE"/>
    <property type="match status" value="1"/>
</dbReference>
<dbReference type="InterPro" id="IPR050312">
    <property type="entry name" value="IolE/XylAMocC-like"/>
</dbReference>
<dbReference type="Proteomes" id="UP000626697">
    <property type="component" value="Unassembled WGS sequence"/>
</dbReference>
<dbReference type="EC" id="5.1.3.30" evidence="2"/>
<sequence length="289" mass="33349">MKYGIYFAYWEEDWDTNYLKYVKKVSDLGFDVLEVGAAGIVNMSDEDLYSLRFEAEKYNITLTAGIGLPIEYDVSSRDENIRQNGIYFMKKILDALHKAGIHKIGGTIYSYWPVDYTKPINKPEARKQSIKSMRELADYAAQYDITLLIETLNRFEQFLVNDAKEAVELVKDIGKDNVKVMLDSFHMNIEEDFIGDAIRYTGEYLGHFHIGECNRKVPGKGHMPWSEMGQALRDINYDGYIVMEPFVRPGGIVGTDIKIWRDLSEKADEAKLDADVKESLQFVKREFLR</sequence>
<dbReference type="GO" id="GO:0016853">
    <property type="term" value="F:isomerase activity"/>
    <property type="evidence" value="ECO:0007669"/>
    <property type="project" value="UniProtKB-KW"/>
</dbReference>
<accession>A0ABR6CN63</accession>
<dbReference type="Gene3D" id="3.20.20.150">
    <property type="entry name" value="Divalent-metal-dependent TIM barrel enzymes"/>
    <property type="match status" value="1"/>
</dbReference>
<proteinExistence type="predicted"/>
<dbReference type="EC" id="5.1.3.31" evidence="2"/>
<reference evidence="2 3" key="1">
    <citation type="submission" date="2020-08" db="EMBL/GenBank/DDBJ databases">
        <title>Genomic Encyclopedia of Type Strains, Phase IV (KMG-IV): sequencing the most valuable type-strain genomes for metagenomic binning, comparative biology and taxonomic classification.</title>
        <authorList>
            <person name="Goeker M."/>
        </authorList>
    </citation>
    <scope>NUCLEOTIDE SEQUENCE [LARGE SCALE GENOMIC DNA]</scope>
    <source>
        <strain evidence="2 3">DSM 105481</strain>
    </source>
</reference>